<dbReference type="InterPro" id="IPR015424">
    <property type="entry name" value="PyrdxlP-dep_Trfase"/>
</dbReference>
<comment type="similarity">
    <text evidence="2">Belongs to the class-II pyridoxal-phosphate-dependent aminotransferase family. Histidinol-phosphate aminotransferase subfamily.</text>
</comment>
<dbReference type="Proteomes" id="UP000284868">
    <property type="component" value="Unassembled WGS sequence"/>
</dbReference>
<keyword evidence="7 10" id="KW-0663">Pyridoxal phosphate</keyword>
<dbReference type="SUPFAM" id="SSF53383">
    <property type="entry name" value="PLP-dependent transferases"/>
    <property type="match status" value="1"/>
</dbReference>
<keyword evidence="13" id="KW-1185">Reference proteome</keyword>
<keyword evidence="4 12" id="KW-0032">Aminotransferase</keyword>
<evidence type="ECO:0000256" key="3">
    <source>
        <dbReference type="ARBA" id="ARBA00011738"/>
    </source>
</evidence>
<gene>
    <name evidence="12" type="primary">hisC</name>
    <name evidence="12" type="ORF">DWZ83_00925</name>
</gene>
<evidence type="ECO:0000256" key="8">
    <source>
        <dbReference type="ARBA" id="ARBA00023102"/>
    </source>
</evidence>
<keyword evidence="8" id="KW-0368">Histidine biosynthesis</keyword>
<dbReference type="OrthoDB" id="9813612at2"/>
<comment type="caution">
    <text evidence="12">The sequence shown here is derived from an EMBL/GenBank/DDBJ whole genome shotgun (WGS) entry which is preliminary data.</text>
</comment>
<name>A0A415PR65_9FIRM</name>
<dbReference type="InterPro" id="IPR005861">
    <property type="entry name" value="HisP_aminotrans"/>
</dbReference>
<dbReference type="GO" id="GO:0004400">
    <property type="term" value="F:histidinol-phosphate transaminase activity"/>
    <property type="evidence" value="ECO:0007669"/>
    <property type="project" value="UniProtKB-EC"/>
</dbReference>
<evidence type="ECO:0000256" key="2">
    <source>
        <dbReference type="ARBA" id="ARBA00007970"/>
    </source>
</evidence>
<dbReference type="NCBIfam" id="TIGR01141">
    <property type="entry name" value="hisC"/>
    <property type="match status" value="1"/>
</dbReference>
<evidence type="ECO:0000259" key="11">
    <source>
        <dbReference type="Pfam" id="PF00155"/>
    </source>
</evidence>
<comment type="pathway">
    <text evidence="9">Amino-acid biosynthesis.</text>
</comment>
<accession>A0A415PR65</accession>
<dbReference type="EMBL" id="QRPK01000002">
    <property type="protein sequence ID" value="RHM15248.1"/>
    <property type="molecule type" value="Genomic_DNA"/>
</dbReference>
<dbReference type="InterPro" id="IPR015422">
    <property type="entry name" value="PyrdxlP-dep_Trfase_small"/>
</dbReference>
<protein>
    <submittedName>
        <fullName evidence="12">Histidinol-phosphate transaminase</fullName>
        <ecNumber evidence="12">2.6.1.9</ecNumber>
    </submittedName>
</protein>
<dbReference type="PANTHER" id="PTHR42885:SF2">
    <property type="entry name" value="HISTIDINOL-PHOSPHATE AMINOTRANSFERASE"/>
    <property type="match status" value="1"/>
</dbReference>
<dbReference type="InterPro" id="IPR015421">
    <property type="entry name" value="PyrdxlP-dep_Trfase_major"/>
</dbReference>
<evidence type="ECO:0000313" key="12">
    <source>
        <dbReference type="EMBL" id="RHM15248.1"/>
    </source>
</evidence>
<dbReference type="Gene3D" id="3.40.640.10">
    <property type="entry name" value="Type I PLP-dependent aspartate aminotransferase-like (Major domain)"/>
    <property type="match status" value="1"/>
</dbReference>
<dbReference type="InterPro" id="IPR001917">
    <property type="entry name" value="Aminotrans_II_pyridoxalP_BS"/>
</dbReference>
<dbReference type="GO" id="GO:0030170">
    <property type="term" value="F:pyridoxal phosphate binding"/>
    <property type="evidence" value="ECO:0007669"/>
    <property type="project" value="InterPro"/>
</dbReference>
<feature type="domain" description="Aminotransferase class I/classII large" evidence="11">
    <location>
        <begin position="17"/>
        <end position="330"/>
    </location>
</feature>
<dbReference type="EC" id="2.6.1.9" evidence="12"/>
<evidence type="ECO:0000256" key="6">
    <source>
        <dbReference type="ARBA" id="ARBA00022679"/>
    </source>
</evidence>
<sequence length="358" mass="40921">MKQTIMYETNQKAGCLLHANELPWNISEEMRQEIINAIATLEFQRYPDTECTQLIKTYCEVASLFEKQVLAGNGSDELLGLLIGAYLGKGKTLYTLSPDFSMYDYYAGMYEAKVLKFKTREDGSYSVNDFVEFGRRNQVDMIMLSNPNNPTGFALSNAKLRIIAAAFPRIPVVIDEAYGEFYEESMRKEVECYPNLYVTRTLSKAYGLASMRIGFVISNSKNIEALKKYKAPYSVNALSQLVACVALCHAKEYQAYVEIIKQEREKLYQGLRKLSFLQVFRSSANYIYGKSKQASKLIVYLQEHGVIIRSYEDDSFRITIGSAKQNKYLLALCEAFEKEVGKCDMQQKSERPKKPIFK</sequence>
<dbReference type="Gene3D" id="3.90.1150.10">
    <property type="entry name" value="Aspartate Aminotransferase, domain 1"/>
    <property type="match status" value="1"/>
</dbReference>
<dbReference type="CDD" id="cd00609">
    <property type="entry name" value="AAT_like"/>
    <property type="match status" value="1"/>
</dbReference>
<organism evidence="12 13">
    <name type="scientific">Amedibacillus dolichus</name>
    <dbReference type="NCBI Taxonomy" id="31971"/>
    <lineage>
        <taxon>Bacteria</taxon>
        <taxon>Bacillati</taxon>
        <taxon>Bacillota</taxon>
        <taxon>Erysipelotrichia</taxon>
        <taxon>Erysipelotrichales</taxon>
        <taxon>Erysipelotrichaceae</taxon>
        <taxon>Amedibacillus</taxon>
    </lineage>
</organism>
<dbReference type="RefSeq" id="WP_022420981.1">
    <property type="nucleotide sequence ID" value="NZ_QRPK01000002.1"/>
</dbReference>
<dbReference type="InterPro" id="IPR004839">
    <property type="entry name" value="Aminotransferase_I/II_large"/>
</dbReference>
<keyword evidence="6 12" id="KW-0808">Transferase</keyword>
<evidence type="ECO:0000313" key="13">
    <source>
        <dbReference type="Proteomes" id="UP000284868"/>
    </source>
</evidence>
<evidence type="ECO:0000256" key="10">
    <source>
        <dbReference type="RuleBase" id="RU003693"/>
    </source>
</evidence>
<dbReference type="AlphaFoldDB" id="A0A415PR65"/>
<evidence type="ECO:0000256" key="1">
    <source>
        <dbReference type="ARBA" id="ARBA00001933"/>
    </source>
</evidence>
<comment type="cofactor">
    <cofactor evidence="1 10">
        <name>pyridoxal 5'-phosphate</name>
        <dbReference type="ChEBI" id="CHEBI:597326"/>
    </cofactor>
</comment>
<evidence type="ECO:0000256" key="5">
    <source>
        <dbReference type="ARBA" id="ARBA00022605"/>
    </source>
</evidence>
<evidence type="ECO:0000256" key="9">
    <source>
        <dbReference type="ARBA" id="ARBA00029440"/>
    </source>
</evidence>
<dbReference type="Pfam" id="PF00155">
    <property type="entry name" value="Aminotran_1_2"/>
    <property type="match status" value="1"/>
</dbReference>
<keyword evidence="5" id="KW-0028">Amino-acid biosynthesis</keyword>
<dbReference type="GO" id="GO:0000105">
    <property type="term" value="P:L-histidine biosynthetic process"/>
    <property type="evidence" value="ECO:0007669"/>
    <property type="project" value="UniProtKB-KW"/>
</dbReference>
<comment type="subunit">
    <text evidence="3">Homodimer.</text>
</comment>
<proteinExistence type="inferred from homology"/>
<evidence type="ECO:0000256" key="7">
    <source>
        <dbReference type="ARBA" id="ARBA00022898"/>
    </source>
</evidence>
<dbReference type="PROSITE" id="PS00599">
    <property type="entry name" value="AA_TRANSFER_CLASS_2"/>
    <property type="match status" value="1"/>
</dbReference>
<dbReference type="PANTHER" id="PTHR42885">
    <property type="entry name" value="HISTIDINOL-PHOSPHATE AMINOTRANSFERASE-RELATED"/>
    <property type="match status" value="1"/>
</dbReference>
<reference evidence="12 13" key="1">
    <citation type="submission" date="2018-08" db="EMBL/GenBank/DDBJ databases">
        <title>A genome reference for cultivated species of the human gut microbiota.</title>
        <authorList>
            <person name="Zou Y."/>
            <person name="Xue W."/>
            <person name="Luo G."/>
        </authorList>
    </citation>
    <scope>NUCLEOTIDE SEQUENCE [LARGE SCALE GENOMIC DNA]</scope>
    <source>
        <strain evidence="12 13">AF35-6BH</strain>
    </source>
</reference>
<evidence type="ECO:0000256" key="4">
    <source>
        <dbReference type="ARBA" id="ARBA00022576"/>
    </source>
</evidence>